<comment type="caution">
    <text evidence="1">The sequence shown here is derived from an EMBL/GenBank/DDBJ whole genome shotgun (WGS) entry which is preliminary data.</text>
</comment>
<sequence>MIYTVEKANLITIQLNKFKDSYAYMVAGQFANIDFWINEVESTITAIDEHNIRFGKMYNAQEKWIEEKNVKIPDYCYICNGICELSDEHYKKPELPKQRAKNDKNDSRKELINATYYFLVRCLKLELLNEILFQEYCNRIGTSIDPNDLK</sequence>
<reference evidence="1 2" key="1">
    <citation type="submission" date="2017-09" db="EMBL/GenBank/DDBJ databases">
        <title>Whole genomes of Flavobacteriaceae.</title>
        <authorList>
            <person name="Stine C."/>
            <person name="Li C."/>
            <person name="Tadesse D."/>
        </authorList>
    </citation>
    <scope>NUCLEOTIDE SEQUENCE [LARGE SCALE GENOMIC DNA]</scope>
    <source>
        <strain evidence="1 2">ATCC 35036</strain>
    </source>
</reference>
<evidence type="ECO:0000313" key="1">
    <source>
        <dbReference type="EMBL" id="PDS23682.1"/>
    </source>
</evidence>
<name>A0A2H3KAJ6_9FLAO</name>
<proteinExistence type="predicted"/>
<evidence type="ECO:0000313" key="2">
    <source>
        <dbReference type="Proteomes" id="UP000220828"/>
    </source>
</evidence>
<gene>
    <name evidence="1" type="ORF">B0A77_10305</name>
</gene>
<dbReference type="Proteomes" id="UP000220828">
    <property type="component" value="Unassembled WGS sequence"/>
</dbReference>
<protein>
    <submittedName>
        <fullName evidence="1">Uncharacterized protein</fullName>
    </submittedName>
</protein>
<dbReference type="OrthoDB" id="1443917at2"/>
<organism evidence="1 2">
    <name type="scientific">Flavobacterium branchiophilum</name>
    <dbReference type="NCBI Taxonomy" id="55197"/>
    <lineage>
        <taxon>Bacteria</taxon>
        <taxon>Pseudomonadati</taxon>
        <taxon>Bacteroidota</taxon>
        <taxon>Flavobacteriia</taxon>
        <taxon>Flavobacteriales</taxon>
        <taxon>Flavobacteriaceae</taxon>
        <taxon>Flavobacterium</taxon>
    </lineage>
</organism>
<dbReference type="AlphaFoldDB" id="A0A2H3KAJ6"/>
<dbReference type="EMBL" id="PCMW01000056">
    <property type="protein sequence ID" value="PDS23682.1"/>
    <property type="molecule type" value="Genomic_DNA"/>
</dbReference>
<accession>A0A2H3KAJ6</accession>
<dbReference type="RefSeq" id="WP_097554371.1">
    <property type="nucleotide sequence ID" value="NZ_PCMW01000056.1"/>
</dbReference>